<keyword evidence="9" id="KW-0969">Cilium</keyword>
<keyword evidence="9" id="KW-0282">Flagellum</keyword>
<comment type="function">
    <text evidence="5">Required for morphogenesis and for the elongation of the flagellar filament by facilitating polymerization of the flagellin monomers at the tip of growing filament. Forms a capping structure, which prevents flagellin subunits (transported through the central channel of the flagellum) from leaking out without polymerization at the distal end.</text>
</comment>
<evidence type="ECO:0000313" key="9">
    <source>
        <dbReference type="EMBL" id="MFC5524793.1"/>
    </source>
</evidence>
<evidence type="ECO:0000256" key="2">
    <source>
        <dbReference type="ARBA" id="ARBA00011255"/>
    </source>
</evidence>
<dbReference type="EMBL" id="JBHSNF010000001">
    <property type="protein sequence ID" value="MFC5524793.1"/>
    <property type="molecule type" value="Genomic_DNA"/>
</dbReference>
<dbReference type="Pfam" id="PF07195">
    <property type="entry name" value="FliD_C"/>
    <property type="match status" value="1"/>
</dbReference>
<comment type="subunit">
    <text evidence="2 5">Homopentamer.</text>
</comment>
<keyword evidence="4 5" id="KW-0975">Bacterial flagellum</keyword>
<evidence type="ECO:0000259" key="7">
    <source>
        <dbReference type="Pfam" id="PF02465"/>
    </source>
</evidence>
<dbReference type="Proteomes" id="UP001596114">
    <property type="component" value="Unassembled WGS sequence"/>
</dbReference>
<proteinExistence type="inferred from homology"/>
<protein>
    <recommendedName>
        <fullName evidence="5">Flagellar hook-associated protein 2</fullName>
        <shortName evidence="5">HAP2</shortName>
    </recommendedName>
    <alternativeName>
        <fullName evidence="5">Flagellar cap protein</fullName>
    </alternativeName>
</protein>
<keyword evidence="5" id="KW-0964">Secreted</keyword>
<dbReference type="InterPro" id="IPR003481">
    <property type="entry name" value="FliD_N"/>
</dbReference>
<dbReference type="Pfam" id="PF02465">
    <property type="entry name" value="FliD_N"/>
    <property type="match status" value="1"/>
</dbReference>
<dbReference type="InterPro" id="IPR040026">
    <property type="entry name" value="FliD"/>
</dbReference>
<evidence type="ECO:0000256" key="6">
    <source>
        <dbReference type="SAM" id="MobiDB-lite"/>
    </source>
</evidence>
<evidence type="ECO:0000256" key="5">
    <source>
        <dbReference type="RuleBase" id="RU362066"/>
    </source>
</evidence>
<keyword evidence="10" id="KW-1185">Reference proteome</keyword>
<comment type="caution">
    <text evidence="9">The sequence shown here is derived from an EMBL/GenBank/DDBJ whole genome shotgun (WGS) entry which is preliminary data.</text>
</comment>
<reference evidence="10" key="1">
    <citation type="journal article" date="2019" name="Int. J. Syst. Evol. Microbiol.">
        <title>The Global Catalogue of Microorganisms (GCM) 10K type strain sequencing project: providing services to taxonomists for standard genome sequencing and annotation.</title>
        <authorList>
            <consortium name="The Broad Institute Genomics Platform"/>
            <consortium name="The Broad Institute Genome Sequencing Center for Infectious Disease"/>
            <person name="Wu L."/>
            <person name="Ma J."/>
        </authorList>
    </citation>
    <scope>NUCLEOTIDE SEQUENCE [LARGE SCALE GENOMIC DNA]</scope>
    <source>
        <strain evidence="10">CGMCC 1.16619</strain>
    </source>
</reference>
<comment type="similarity">
    <text evidence="1 5">Belongs to the FliD family.</text>
</comment>
<name>A0ABW0QJB3_9GAMM</name>
<accession>A0ABW0QJB3</accession>
<feature type="domain" description="Flagellar hook-associated protein 2 N-terminal" evidence="7">
    <location>
        <begin position="37"/>
        <end position="134"/>
    </location>
</feature>
<evidence type="ECO:0000256" key="1">
    <source>
        <dbReference type="ARBA" id="ARBA00009764"/>
    </source>
</evidence>
<comment type="subcellular location">
    <subcellularLocation>
        <location evidence="5">Secreted</location>
    </subcellularLocation>
    <subcellularLocation>
        <location evidence="5">Bacterial flagellum</location>
    </subcellularLocation>
</comment>
<evidence type="ECO:0000259" key="8">
    <source>
        <dbReference type="Pfam" id="PF07195"/>
    </source>
</evidence>
<keyword evidence="3" id="KW-0175">Coiled coil</keyword>
<organism evidence="9 10">
    <name type="scientific">Rhodanobacter ginsengisoli</name>
    <dbReference type="NCBI Taxonomy" id="418646"/>
    <lineage>
        <taxon>Bacteria</taxon>
        <taxon>Pseudomonadati</taxon>
        <taxon>Pseudomonadota</taxon>
        <taxon>Gammaproteobacteria</taxon>
        <taxon>Lysobacterales</taxon>
        <taxon>Rhodanobacteraceae</taxon>
        <taxon>Rhodanobacter</taxon>
    </lineage>
</organism>
<dbReference type="InterPro" id="IPR010810">
    <property type="entry name" value="Flagellin_hook_IN_motif"/>
</dbReference>
<dbReference type="PANTHER" id="PTHR30288:SF0">
    <property type="entry name" value="FLAGELLAR HOOK-ASSOCIATED PROTEIN 2"/>
    <property type="match status" value="1"/>
</dbReference>
<dbReference type="RefSeq" id="WP_377317308.1">
    <property type="nucleotide sequence ID" value="NZ_JBHSNF010000001.1"/>
</dbReference>
<evidence type="ECO:0000256" key="4">
    <source>
        <dbReference type="ARBA" id="ARBA00023143"/>
    </source>
</evidence>
<sequence>MTTTSATSSVTSLLNSSSGSGSKGTGNSILSAAGVGSGLDVTSIVTALVNAKQAAPQAQITNKTNQTNSLLTGLSTLKSALTTLQTAAAALTDASTFNSYAGTLADASIGSVSTRSNALPGSYALDVTQLATAQKRSSAAYASGAAIGSGTLNIGIGTASVSVAVSATASLTDIATAINGASGNPGVTATVVNGASGSQLLLSSNKTGVANGFTISAVSGSSAGLGSLATSLNTAGSNEAKDAQLTLDGISISSASNAVSGAIDGVTVNLTTTGTTQLVVKQDTSVAQAAVAGFVTAYNSYVSAVGSLASYDSTTRTSGVLLGDSTLNSVQRQISSVLSSAVPGNSIGSLVSLGMTRAADGTISLDSTKLTSALGANPAAVQDLFGGSKGYATRLNAAIDGFTSSSGIIATRQKSLTASLSKLSDQQTALNSRMSVYQQQLQAEYTNLDTLMSSLNTTSSFLSTTLAQLTNPSKN</sequence>
<evidence type="ECO:0000256" key="3">
    <source>
        <dbReference type="ARBA" id="ARBA00023054"/>
    </source>
</evidence>
<feature type="region of interest" description="Disordered" evidence="6">
    <location>
        <begin position="1"/>
        <end position="24"/>
    </location>
</feature>
<dbReference type="PANTHER" id="PTHR30288">
    <property type="entry name" value="FLAGELLAR CAP/ASSEMBLY PROTEIN FLID"/>
    <property type="match status" value="1"/>
</dbReference>
<keyword evidence="9" id="KW-0966">Cell projection</keyword>
<dbReference type="Pfam" id="PF07196">
    <property type="entry name" value="Flagellin_IN"/>
    <property type="match status" value="1"/>
</dbReference>
<dbReference type="InterPro" id="IPR010809">
    <property type="entry name" value="FliD_C"/>
</dbReference>
<evidence type="ECO:0000313" key="10">
    <source>
        <dbReference type="Proteomes" id="UP001596114"/>
    </source>
</evidence>
<feature type="domain" description="Flagellar hook-associated protein 2 C-terminal" evidence="8">
    <location>
        <begin position="240"/>
        <end position="456"/>
    </location>
</feature>
<gene>
    <name evidence="9" type="primary">fliD</name>
    <name evidence="9" type="ORF">ACFPPA_03465</name>
</gene>